<dbReference type="GO" id="GO:0005524">
    <property type="term" value="F:ATP binding"/>
    <property type="evidence" value="ECO:0007669"/>
    <property type="project" value="InterPro"/>
</dbReference>
<dbReference type="SUPFAM" id="SSF52540">
    <property type="entry name" value="P-loop containing nucleoside triphosphate hydrolases"/>
    <property type="match status" value="1"/>
</dbReference>
<dbReference type="InterPro" id="IPR038718">
    <property type="entry name" value="SNF2-like_sf"/>
</dbReference>
<dbReference type="GO" id="GO:0003677">
    <property type="term" value="F:DNA binding"/>
    <property type="evidence" value="ECO:0007669"/>
    <property type="project" value="InterPro"/>
</dbReference>
<reference evidence="2" key="1">
    <citation type="submission" date="2022-08" db="UniProtKB">
        <authorList>
            <consortium name="EnsemblMetazoa"/>
        </authorList>
    </citation>
    <scope>IDENTIFICATION</scope>
</reference>
<proteinExistence type="predicted"/>
<dbReference type="EnsemblMetazoa" id="ACOM026054-RA">
    <property type="protein sequence ID" value="ACOM026054-PA.1"/>
    <property type="gene ID" value="ACOM026054"/>
</dbReference>
<organism evidence="2">
    <name type="scientific">Anopheles coluzzii</name>
    <name type="common">African malaria mosquito</name>
    <dbReference type="NCBI Taxonomy" id="1518534"/>
    <lineage>
        <taxon>Eukaryota</taxon>
        <taxon>Metazoa</taxon>
        <taxon>Ecdysozoa</taxon>
        <taxon>Arthropoda</taxon>
        <taxon>Hexapoda</taxon>
        <taxon>Insecta</taxon>
        <taxon>Pterygota</taxon>
        <taxon>Neoptera</taxon>
        <taxon>Endopterygota</taxon>
        <taxon>Diptera</taxon>
        <taxon>Nematocera</taxon>
        <taxon>Culicoidea</taxon>
        <taxon>Culicidae</taxon>
        <taxon>Anophelinae</taxon>
        <taxon>Anopheles</taxon>
    </lineage>
</organism>
<dbReference type="GO" id="GO:0016887">
    <property type="term" value="F:ATP hydrolysis activity"/>
    <property type="evidence" value="ECO:0007669"/>
    <property type="project" value="InterPro"/>
</dbReference>
<dbReference type="Pfam" id="PF00176">
    <property type="entry name" value="SNF2-rel_dom"/>
    <property type="match status" value="1"/>
</dbReference>
<dbReference type="InterPro" id="IPR044972">
    <property type="entry name" value="Mot1"/>
</dbReference>
<dbReference type="Proteomes" id="UP000075882">
    <property type="component" value="Unassembled WGS sequence"/>
</dbReference>
<evidence type="ECO:0000313" key="2">
    <source>
        <dbReference type="EnsemblMetazoa" id="ACOM026054-PA.1"/>
    </source>
</evidence>
<dbReference type="InterPro" id="IPR000330">
    <property type="entry name" value="SNF2_N"/>
</dbReference>
<dbReference type="AlphaFoldDB" id="A0A8W7P530"/>
<feature type="domain" description="SNF2 N-terminal" evidence="1">
    <location>
        <begin position="16"/>
        <end position="113"/>
    </location>
</feature>
<dbReference type="PANTHER" id="PTHR36498:SF1">
    <property type="entry name" value="TATA-BINDING PROTEIN-ASSOCIATED FACTOR 172"/>
    <property type="match status" value="1"/>
</dbReference>
<dbReference type="Gene3D" id="3.40.50.10810">
    <property type="entry name" value="Tandem AAA-ATPase domain"/>
    <property type="match status" value="1"/>
</dbReference>
<dbReference type="InterPro" id="IPR027417">
    <property type="entry name" value="P-loop_NTPase"/>
</dbReference>
<accession>A0A8W7P530</accession>
<dbReference type="GO" id="GO:0017025">
    <property type="term" value="F:TBP-class protein binding"/>
    <property type="evidence" value="ECO:0007669"/>
    <property type="project" value="InterPro"/>
</dbReference>
<protein>
    <recommendedName>
        <fullName evidence="1">SNF2 N-terminal domain-containing protein</fullName>
    </recommendedName>
</protein>
<dbReference type="Gene3D" id="3.40.50.300">
    <property type="entry name" value="P-loop containing nucleotide triphosphate hydrolases"/>
    <property type="match status" value="1"/>
</dbReference>
<sequence>LASRDPKSSPKEQEAGALAMEALHRQVLPFLLRRVKEDVLTDLPPKITQDLLCELSPLQERLYEDFSRMHLHSSDIRECLENIDGQMAGPANKKTHVFQALRYLQNVCNHPKLVLSPSHPEYQMIVGEFTRNGSSMDDIEHSAKLPVLK</sequence>
<evidence type="ECO:0000259" key="1">
    <source>
        <dbReference type="Pfam" id="PF00176"/>
    </source>
</evidence>
<dbReference type="PANTHER" id="PTHR36498">
    <property type="entry name" value="TATA-BINDING PROTEIN-ASSOCIATED FACTOR 172"/>
    <property type="match status" value="1"/>
</dbReference>
<dbReference type="VEuPathDB" id="VectorBase:ACON2_029926"/>
<name>A0A8W7P530_ANOCL</name>